<dbReference type="InterPro" id="IPR019410">
    <property type="entry name" value="Methyltransf_16"/>
</dbReference>
<organism evidence="2 3">
    <name type="scientific">Plasmodium vivax India VII</name>
    <dbReference type="NCBI Taxonomy" id="1077284"/>
    <lineage>
        <taxon>Eukaryota</taxon>
        <taxon>Sar</taxon>
        <taxon>Alveolata</taxon>
        <taxon>Apicomplexa</taxon>
        <taxon>Aconoidasida</taxon>
        <taxon>Haemosporida</taxon>
        <taxon>Plasmodiidae</taxon>
        <taxon>Plasmodium</taxon>
        <taxon>Plasmodium (Plasmodium)</taxon>
    </lineage>
</organism>
<dbReference type="EMBL" id="KQ234201">
    <property type="protein sequence ID" value="KMZ82310.1"/>
    <property type="molecule type" value="Genomic_DNA"/>
</dbReference>
<name>A0A0J9SH13_PLAVI</name>
<dbReference type="SUPFAM" id="SSF53335">
    <property type="entry name" value="S-adenosyl-L-methionine-dependent methyltransferases"/>
    <property type="match status" value="1"/>
</dbReference>
<dbReference type="InterPro" id="IPR036770">
    <property type="entry name" value="Ankyrin_rpt-contain_sf"/>
</dbReference>
<dbReference type="Gene3D" id="3.40.50.150">
    <property type="entry name" value="Vaccinia Virus protein VP39"/>
    <property type="match status" value="1"/>
</dbReference>
<evidence type="ECO:0000313" key="2">
    <source>
        <dbReference type="EMBL" id="KMZ82310.1"/>
    </source>
</evidence>
<dbReference type="AlphaFoldDB" id="A0A0J9SH13"/>
<dbReference type="SUPFAM" id="SSF48403">
    <property type="entry name" value="Ankyrin repeat"/>
    <property type="match status" value="1"/>
</dbReference>
<dbReference type="PANTHER" id="PTHR14614">
    <property type="entry name" value="HEPATOCELLULAR CARCINOMA-ASSOCIATED ANTIGEN"/>
    <property type="match status" value="1"/>
</dbReference>
<dbReference type="GO" id="GO:0005634">
    <property type="term" value="C:nucleus"/>
    <property type="evidence" value="ECO:0007669"/>
    <property type="project" value="TreeGrafter"/>
</dbReference>
<dbReference type="Proteomes" id="UP000053562">
    <property type="component" value="Unassembled WGS sequence"/>
</dbReference>
<proteinExistence type="predicted"/>
<protein>
    <submittedName>
        <fullName evidence="2">Uncharacterized protein</fullName>
    </submittedName>
</protein>
<dbReference type="GO" id="GO:0005737">
    <property type="term" value="C:cytoplasm"/>
    <property type="evidence" value="ECO:0007669"/>
    <property type="project" value="TreeGrafter"/>
</dbReference>
<dbReference type="Pfam" id="PF12796">
    <property type="entry name" value="Ank_2"/>
    <property type="match status" value="1"/>
</dbReference>
<dbReference type="Gene3D" id="1.25.40.20">
    <property type="entry name" value="Ankyrin repeat-containing domain"/>
    <property type="match status" value="1"/>
</dbReference>
<reference evidence="2 3" key="1">
    <citation type="submission" date="2011-08" db="EMBL/GenBank/DDBJ databases">
        <title>The Genome Sequence of Plasmodium vivax India VII.</title>
        <authorList>
            <consortium name="The Broad Institute Genome Sequencing Platform"/>
            <consortium name="The Broad Institute Genome Sequencing Center for Infectious Disease"/>
            <person name="Neafsey D."/>
            <person name="Carlton J."/>
            <person name="Barnwell J."/>
            <person name="Collins W."/>
            <person name="Escalante A."/>
            <person name="Mullikin J."/>
            <person name="Saul A."/>
            <person name="Guigo R."/>
            <person name="Camara F."/>
            <person name="Young S.K."/>
            <person name="Zeng Q."/>
            <person name="Gargeya S."/>
            <person name="Fitzgerald M."/>
            <person name="Haas B."/>
            <person name="Abouelleil A."/>
            <person name="Alvarado L."/>
            <person name="Arachchi H.M."/>
            <person name="Berlin A."/>
            <person name="Brown A."/>
            <person name="Chapman S.B."/>
            <person name="Chen Z."/>
            <person name="Dunbar C."/>
            <person name="Freedman E."/>
            <person name="Gearin G."/>
            <person name="Gellesch M."/>
            <person name="Goldberg J."/>
            <person name="Griggs A."/>
            <person name="Gujja S."/>
            <person name="Heiman D."/>
            <person name="Howarth C."/>
            <person name="Larson L."/>
            <person name="Lui A."/>
            <person name="MacDonald P.J.P."/>
            <person name="Montmayeur A."/>
            <person name="Murphy C."/>
            <person name="Neiman D."/>
            <person name="Pearson M."/>
            <person name="Priest M."/>
            <person name="Roberts A."/>
            <person name="Saif S."/>
            <person name="Shea T."/>
            <person name="Shenoy N."/>
            <person name="Sisk P."/>
            <person name="Stolte C."/>
            <person name="Sykes S."/>
            <person name="Wortman J."/>
            <person name="Nusbaum C."/>
            <person name="Birren B."/>
        </authorList>
    </citation>
    <scope>NUCLEOTIDE SEQUENCE [LARGE SCALE GENOMIC DNA]</scope>
    <source>
        <strain evidence="2 3">India VII</strain>
    </source>
</reference>
<dbReference type="PANTHER" id="PTHR14614:SF165">
    <property type="entry name" value="FAM86 N-TERMINAL DOMAIN-CONTAINING PROTEIN"/>
    <property type="match status" value="1"/>
</dbReference>
<dbReference type="CDD" id="cd02440">
    <property type="entry name" value="AdoMet_MTases"/>
    <property type="match status" value="1"/>
</dbReference>
<feature type="compositionally biased region" description="Polar residues" evidence="1">
    <location>
        <begin position="7"/>
        <end position="21"/>
    </location>
</feature>
<dbReference type="OrthoDB" id="46564at2759"/>
<dbReference type="SMART" id="SM00248">
    <property type="entry name" value="ANK"/>
    <property type="match status" value="4"/>
</dbReference>
<dbReference type="InterPro" id="IPR029063">
    <property type="entry name" value="SAM-dependent_MTases_sf"/>
</dbReference>
<sequence length="584" mass="65903">MDMVTEESYQNAPPESNLSSSVEDEMEDLIYYVRTNEIEEVKKILQQGNINSINDVKDENKNTLLHFACANNNVEMIRFLLYECAIGHNQLNASGNSPLMWAIQNKHSEAVKEVLLFDYLLCSKEYNTVERKKNELYEHMRKDFLQTSLVKDEYQLSAHVKNKINSMNFFGSIFSDDGDGSLANGDSRQGAGVAALNGQGETWGKQIRLYKEANKIDLLRKNEFDKSILSEAFNAQDENILHLVLSHPISSVLDEQDGRAVSGVSGISGMSSVRGVGSFVEDRGEGAPSGHNDTAFTTNLEEAKIIQESTHQLLINEKAKVKKAEGEEEVIIRIREIGLNYFGNSFEDGKTSGEEIHSHNDITGINIWECCLVISKWISDMCLQNSTLFSNKEVLELGAGSALASISLFTYANIFLNGANQGPNQVVITDVNPFTLSNISHNVQLNEELFGHLDSDWRSKIKICNIDWTNENTYPRENEQVATYDYIIGSDLIYDKKIVPSLIHLINLTLKTNGIFLYVCRKNRDGSQEFFDQLKNGNYHIELFTPPSDYFTSPFLNLGQDLYEAKFSEFSDASNFVMMRCQKY</sequence>
<feature type="region of interest" description="Disordered" evidence="1">
    <location>
        <begin position="1"/>
        <end position="21"/>
    </location>
</feature>
<evidence type="ECO:0000256" key="1">
    <source>
        <dbReference type="SAM" id="MobiDB-lite"/>
    </source>
</evidence>
<dbReference type="Pfam" id="PF10294">
    <property type="entry name" value="Methyltransf_16"/>
    <property type="match status" value="1"/>
</dbReference>
<accession>A0A0J9SH13</accession>
<gene>
    <name evidence="2" type="ORF">PVIIG_04424</name>
</gene>
<evidence type="ECO:0000313" key="3">
    <source>
        <dbReference type="Proteomes" id="UP000053562"/>
    </source>
</evidence>
<dbReference type="InterPro" id="IPR002110">
    <property type="entry name" value="Ankyrin_rpt"/>
</dbReference>